<feature type="domain" description="Nucleoside transporter/FeoB GTPase Gate" evidence="2">
    <location>
        <begin position="314"/>
        <end position="413"/>
    </location>
</feature>
<sequence>MLNAIWVLMIVGAVVCGALSGKLDLVVKASTESANGAVELAIGLVGVMAFWIGMMKVLQEAGLLRAIARALKPIMTRLFPDIPPEHPAMSMMIMNITSNLLGLGNAATPFGLKAMMELNKLNQTKGVATNSMCLFLAINTSGLSILPTGMIAIRSSLGSVEAGSIVITTMMATAISTTVAIITAKTMERLPRFAMPTEGLSVDTTEAERDIGALDTGDAEASIEAEAQTLEGWQRWAVWGLIGTVAGSFLYAMSLEASTVVEGVAQGWLGAVQTVIKDWVLILLLVSIVLYGALRGVKVYDALVEGGKEGFQVALKIIPYLVAILVAVGMLRASGAIDLIVVALQPVTALVGMPAEALPMALLRTLSGSGAYGVSAEIMQTHGPDSLVGQIVSTMQGSTETTFYVLALYFGVAQVRNGRHALVACLCADMAGALGAVWACRLLLG</sequence>
<organism evidence="3">
    <name type="scientific">uncultured myxobacterium HF0130_06F04</name>
    <dbReference type="NCBI Taxonomy" id="723555"/>
    <lineage>
        <taxon>Bacteria</taxon>
        <taxon>Pseudomonadati</taxon>
        <taxon>Myxococcota</taxon>
        <taxon>Myxococcia</taxon>
        <taxon>Myxococcales</taxon>
        <taxon>environmental samples</taxon>
    </lineage>
</organism>
<feature type="transmembrane region" description="Helical" evidence="1">
    <location>
        <begin position="88"/>
        <end position="112"/>
    </location>
</feature>
<dbReference type="Pfam" id="PF07670">
    <property type="entry name" value="Gate"/>
    <property type="match status" value="2"/>
</dbReference>
<dbReference type="PANTHER" id="PTHR35793:SF2">
    <property type="entry name" value="INNER MEMBRANE PROTEIN YJIG"/>
    <property type="match status" value="1"/>
</dbReference>
<evidence type="ECO:0000259" key="2">
    <source>
        <dbReference type="Pfam" id="PF07670"/>
    </source>
</evidence>
<evidence type="ECO:0000256" key="1">
    <source>
        <dbReference type="SAM" id="Phobius"/>
    </source>
</evidence>
<dbReference type="EMBL" id="GU567961">
    <property type="protein sequence ID" value="ADI21639.1"/>
    <property type="molecule type" value="Genomic_DNA"/>
</dbReference>
<dbReference type="PANTHER" id="PTHR35793">
    <property type="entry name" value="INNER MEMBRANE PROTEIN YJIG"/>
    <property type="match status" value="1"/>
</dbReference>
<feature type="transmembrane region" description="Helical" evidence="1">
    <location>
        <begin position="37"/>
        <end position="54"/>
    </location>
</feature>
<feature type="transmembrane region" description="Helical" evidence="1">
    <location>
        <begin position="165"/>
        <end position="184"/>
    </location>
</feature>
<keyword evidence="1" id="KW-0812">Transmembrane</keyword>
<accession>E7C2G5</accession>
<dbReference type="InterPro" id="IPR011415">
    <property type="entry name" value="SpmA_SpmB"/>
</dbReference>
<dbReference type="AlphaFoldDB" id="E7C2G5"/>
<keyword evidence="1" id="KW-1133">Transmembrane helix</keyword>
<dbReference type="PIRSF" id="PIRSF036542">
    <property type="entry name" value="SpmA_SpmB"/>
    <property type="match status" value="1"/>
</dbReference>
<feature type="transmembrane region" description="Helical" evidence="1">
    <location>
        <begin position="279"/>
        <end position="297"/>
    </location>
</feature>
<feature type="transmembrane region" description="Helical" evidence="1">
    <location>
        <begin position="236"/>
        <end position="254"/>
    </location>
</feature>
<dbReference type="InterPro" id="IPR052549">
    <property type="entry name" value="SpmB"/>
</dbReference>
<feature type="domain" description="Nucleoside transporter/FeoB GTPase Gate" evidence="2">
    <location>
        <begin position="42"/>
        <end position="152"/>
    </location>
</feature>
<reference evidence="3" key="1">
    <citation type="submission" date="2010-01" db="EMBL/GenBank/DDBJ databases">
        <title>Genome fragments of uncultured bacteria from the North Pacific subtropical Gyre.</title>
        <authorList>
            <person name="Pham V.D."/>
            <person name="Delong E.F."/>
        </authorList>
    </citation>
    <scope>NUCLEOTIDE SEQUENCE</scope>
</reference>
<keyword evidence="1" id="KW-0472">Membrane</keyword>
<protein>
    <submittedName>
        <fullName evidence="3">Uncharacterized membrane protein</fullName>
    </submittedName>
</protein>
<dbReference type="GO" id="GO:0005886">
    <property type="term" value="C:plasma membrane"/>
    <property type="evidence" value="ECO:0007669"/>
    <property type="project" value="TreeGrafter"/>
</dbReference>
<dbReference type="InterPro" id="IPR011642">
    <property type="entry name" value="Gate_dom"/>
</dbReference>
<feature type="transmembrane region" description="Helical" evidence="1">
    <location>
        <begin position="133"/>
        <end position="153"/>
    </location>
</feature>
<proteinExistence type="predicted"/>
<evidence type="ECO:0000313" key="3">
    <source>
        <dbReference type="EMBL" id="ADI21639.1"/>
    </source>
</evidence>
<feature type="transmembrane region" description="Helical" evidence="1">
    <location>
        <begin position="318"/>
        <end position="344"/>
    </location>
</feature>
<name>E7C2G5_9BACT</name>
<feature type="transmembrane region" description="Helical" evidence="1">
    <location>
        <begin position="6"/>
        <end position="25"/>
    </location>
</feature>